<protein>
    <submittedName>
        <fullName evidence="4">Insulinase family protein</fullName>
    </submittedName>
</protein>
<proteinExistence type="predicted"/>
<accession>A0A839HD40</accession>
<sequence>MTLATAAALTLTPTLSAHATPSIQTWQTANGAKVLFVAAPNLPMVDIRVVFAAGSARDGAQFGLAALTSGLLAEGAGPWNADVIAERIEMVGGELNSGIDRDMAWVNVRSLIETAALATVTDTVAQVLGAPHFAAADLERVRHNRLVALRQAEQDPATVGSKLIFKAIFGEHPYAHDPDGTAATLTAVQQADVQAFYRRYYVAENAVVAIVGALDRAQAEQLATQMTAHLPRGEAAAPLPAVPQATAGSMNRINFPSSQTHLFAGQVGMKRGDPDYFTLYVGNHILGGGGLVSLLTDAVREQRGLSYSVYSHLLPLAQPGPFLLGLQTQNAQADEAQTVLLDTLRRFINDGPTPAQLDAAIKNLTGGFPLRIASNKHIVQYLAVIGFYDLPLDYLDRFTDRIRAVTAQDIKTAFQKRIHPDQLQIVLVGAAAKPMAK</sequence>
<evidence type="ECO:0000256" key="1">
    <source>
        <dbReference type="SAM" id="SignalP"/>
    </source>
</evidence>
<dbReference type="RefSeq" id="WP_182582219.1">
    <property type="nucleotide sequence ID" value="NZ_JABVCQ010000004.1"/>
</dbReference>
<comment type="caution">
    <text evidence="4">The sequence shown here is derived from an EMBL/GenBank/DDBJ whole genome shotgun (WGS) entry which is preliminary data.</text>
</comment>
<dbReference type="Pfam" id="PF00675">
    <property type="entry name" value="Peptidase_M16"/>
    <property type="match status" value="1"/>
</dbReference>
<gene>
    <name evidence="4" type="ORF">HUK38_02540</name>
</gene>
<name>A0A839HD40_9GAMM</name>
<dbReference type="AlphaFoldDB" id="A0A839HD40"/>
<feature type="domain" description="Peptidase M16 N-terminal" evidence="2">
    <location>
        <begin position="34"/>
        <end position="174"/>
    </location>
</feature>
<feature type="chain" id="PRO_5032424000" evidence="1">
    <location>
        <begin position="20"/>
        <end position="437"/>
    </location>
</feature>
<evidence type="ECO:0000313" key="4">
    <source>
        <dbReference type="EMBL" id="MBB1125107.1"/>
    </source>
</evidence>
<dbReference type="InterPro" id="IPR011765">
    <property type="entry name" value="Pept_M16_N"/>
</dbReference>
<dbReference type="PANTHER" id="PTHR11851">
    <property type="entry name" value="METALLOPROTEASE"/>
    <property type="match status" value="1"/>
</dbReference>
<reference evidence="4 5" key="1">
    <citation type="journal article" date="2020" name="Arch. Microbiol.">
        <title>The genome sequence of the giant phototrophic gammaproteobacterium Thiospirillum jenense gives insight into its physiological properties and phylogenetic relationships.</title>
        <authorList>
            <person name="Imhoff J.F."/>
            <person name="Meyer T.E."/>
            <person name="Kyndt J.A."/>
        </authorList>
    </citation>
    <scope>NUCLEOTIDE SEQUENCE [LARGE SCALE GENOMIC DNA]</scope>
    <source>
        <strain evidence="4 5">DSM 216</strain>
    </source>
</reference>
<dbReference type="InterPro" id="IPR050361">
    <property type="entry name" value="MPP/UQCRC_Complex"/>
</dbReference>
<keyword evidence="5" id="KW-1185">Reference proteome</keyword>
<dbReference type="SUPFAM" id="SSF63411">
    <property type="entry name" value="LuxS/MPP-like metallohydrolase"/>
    <property type="match status" value="2"/>
</dbReference>
<evidence type="ECO:0000259" key="2">
    <source>
        <dbReference type="Pfam" id="PF00675"/>
    </source>
</evidence>
<dbReference type="GO" id="GO:0046872">
    <property type="term" value="F:metal ion binding"/>
    <property type="evidence" value="ECO:0007669"/>
    <property type="project" value="InterPro"/>
</dbReference>
<evidence type="ECO:0000259" key="3">
    <source>
        <dbReference type="Pfam" id="PF05193"/>
    </source>
</evidence>
<organism evidence="4 5">
    <name type="scientific">Thiospirillum jenense</name>
    <dbReference type="NCBI Taxonomy" id="1653858"/>
    <lineage>
        <taxon>Bacteria</taxon>
        <taxon>Pseudomonadati</taxon>
        <taxon>Pseudomonadota</taxon>
        <taxon>Gammaproteobacteria</taxon>
        <taxon>Chromatiales</taxon>
        <taxon>Chromatiaceae</taxon>
        <taxon>Thiospirillum</taxon>
    </lineage>
</organism>
<dbReference type="EMBL" id="JABVCQ010000004">
    <property type="protein sequence ID" value="MBB1125107.1"/>
    <property type="molecule type" value="Genomic_DNA"/>
</dbReference>
<dbReference type="Pfam" id="PF05193">
    <property type="entry name" value="Peptidase_M16_C"/>
    <property type="match status" value="1"/>
</dbReference>
<feature type="signal peptide" evidence="1">
    <location>
        <begin position="1"/>
        <end position="19"/>
    </location>
</feature>
<dbReference type="Gene3D" id="3.30.830.10">
    <property type="entry name" value="Metalloenzyme, LuxS/M16 peptidase-like"/>
    <property type="match status" value="2"/>
</dbReference>
<dbReference type="PANTHER" id="PTHR11851:SF224">
    <property type="entry name" value="PROCESSING PROTEASE"/>
    <property type="match status" value="1"/>
</dbReference>
<dbReference type="InterPro" id="IPR007863">
    <property type="entry name" value="Peptidase_M16_C"/>
</dbReference>
<dbReference type="Proteomes" id="UP000548632">
    <property type="component" value="Unassembled WGS sequence"/>
</dbReference>
<feature type="domain" description="Peptidase M16 C-terminal" evidence="3">
    <location>
        <begin position="188"/>
        <end position="364"/>
    </location>
</feature>
<evidence type="ECO:0000313" key="5">
    <source>
        <dbReference type="Proteomes" id="UP000548632"/>
    </source>
</evidence>
<dbReference type="InterPro" id="IPR011249">
    <property type="entry name" value="Metalloenz_LuxS/M16"/>
</dbReference>
<keyword evidence="1" id="KW-0732">Signal</keyword>